<dbReference type="EMBL" id="JAHQIW010000466">
    <property type="protein sequence ID" value="KAJ1348266.1"/>
    <property type="molecule type" value="Genomic_DNA"/>
</dbReference>
<feature type="transmembrane region" description="Helical" evidence="1">
    <location>
        <begin position="43"/>
        <end position="63"/>
    </location>
</feature>
<dbReference type="SUPFAM" id="SSF81321">
    <property type="entry name" value="Family A G protein-coupled receptor-like"/>
    <property type="match status" value="1"/>
</dbReference>
<dbReference type="PANTHER" id="PTHR31552">
    <property type="entry name" value="SERPENTINE RECEPTOR CLASS GAMMA"/>
    <property type="match status" value="1"/>
</dbReference>
<protein>
    <recommendedName>
        <fullName evidence="4">Serpentine receptor class gamma</fullName>
    </recommendedName>
</protein>
<organism evidence="2 3">
    <name type="scientific">Parelaphostrongylus tenuis</name>
    <name type="common">Meningeal worm</name>
    <dbReference type="NCBI Taxonomy" id="148309"/>
    <lineage>
        <taxon>Eukaryota</taxon>
        <taxon>Metazoa</taxon>
        <taxon>Ecdysozoa</taxon>
        <taxon>Nematoda</taxon>
        <taxon>Chromadorea</taxon>
        <taxon>Rhabditida</taxon>
        <taxon>Rhabditina</taxon>
        <taxon>Rhabditomorpha</taxon>
        <taxon>Strongyloidea</taxon>
        <taxon>Metastrongylidae</taxon>
        <taxon>Parelaphostrongylus</taxon>
    </lineage>
</organism>
<feature type="transmembrane region" description="Helical" evidence="1">
    <location>
        <begin position="253"/>
        <end position="272"/>
    </location>
</feature>
<feature type="transmembrane region" description="Helical" evidence="1">
    <location>
        <begin position="12"/>
        <end position="31"/>
    </location>
</feature>
<name>A0AAD5QIN5_PARTN</name>
<keyword evidence="3" id="KW-1185">Reference proteome</keyword>
<sequence length="295" mass="34347">MPIKWTSIIDGYYVVSTISISIYAYVLNVIISSKSKAVHSAFFHIFTVTGVFDIMGVIAYNWVRLDVNFCFGPSFELISRLAAAMTGTNSLTHMIGSLLMTLNRFTAVLYPDKHGDIWRKRNVCIILAVDVITSYLVYIPLYSNKMHYDQRDDRWCCDGREEPVNELRIISATIVFFYEFISIILIMKTICGMNKALHVNAFKHSQNMRLLVVTAISCLLSVFELIYEFSSLSIMEYVINHKLDWFLKQYDKYFLLFMTINAYSIVLLSKAVRHELAQRWHRRLPYWDFPKVAVF</sequence>
<evidence type="ECO:0000256" key="1">
    <source>
        <dbReference type="SAM" id="Phobius"/>
    </source>
</evidence>
<gene>
    <name evidence="2" type="ORF">KIN20_003527</name>
</gene>
<feature type="transmembrane region" description="Helical" evidence="1">
    <location>
        <begin position="123"/>
        <end position="141"/>
    </location>
</feature>
<keyword evidence="1" id="KW-1133">Transmembrane helix</keyword>
<reference evidence="2" key="1">
    <citation type="submission" date="2021-06" db="EMBL/GenBank/DDBJ databases">
        <title>Parelaphostrongylus tenuis whole genome reference sequence.</title>
        <authorList>
            <person name="Garwood T.J."/>
            <person name="Larsen P.A."/>
            <person name="Fountain-Jones N.M."/>
            <person name="Garbe J.R."/>
            <person name="Macchietto M.G."/>
            <person name="Kania S.A."/>
            <person name="Gerhold R.W."/>
            <person name="Richards J.E."/>
            <person name="Wolf T.M."/>
        </authorList>
    </citation>
    <scope>NUCLEOTIDE SEQUENCE</scope>
    <source>
        <strain evidence="2">MNPRO001-30</strain>
        <tissue evidence="2">Meninges</tissue>
    </source>
</reference>
<dbReference type="Gene3D" id="1.20.1070.10">
    <property type="entry name" value="Rhodopsin 7-helix transmembrane proteins"/>
    <property type="match status" value="1"/>
</dbReference>
<comment type="caution">
    <text evidence="2">The sequence shown here is derived from an EMBL/GenBank/DDBJ whole genome shotgun (WGS) entry which is preliminary data.</text>
</comment>
<feature type="transmembrane region" description="Helical" evidence="1">
    <location>
        <begin position="208"/>
        <end position="227"/>
    </location>
</feature>
<dbReference type="Proteomes" id="UP001196413">
    <property type="component" value="Unassembled WGS sequence"/>
</dbReference>
<evidence type="ECO:0000313" key="3">
    <source>
        <dbReference type="Proteomes" id="UP001196413"/>
    </source>
</evidence>
<dbReference type="InterPro" id="IPR019426">
    <property type="entry name" value="7TM_GPCR_serpentine_rcpt_Srv"/>
</dbReference>
<dbReference type="AlphaFoldDB" id="A0AAD5QIN5"/>
<accession>A0AAD5QIN5</accession>
<feature type="transmembrane region" description="Helical" evidence="1">
    <location>
        <begin position="169"/>
        <end position="187"/>
    </location>
</feature>
<proteinExistence type="predicted"/>
<keyword evidence="1" id="KW-0812">Transmembrane</keyword>
<dbReference type="Pfam" id="PF10323">
    <property type="entry name" value="7TM_GPCR_Srv"/>
    <property type="match status" value="1"/>
</dbReference>
<keyword evidence="1" id="KW-0472">Membrane</keyword>
<evidence type="ECO:0000313" key="2">
    <source>
        <dbReference type="EMBL" id="KAJ1348266.1"/>
    </source>
</evidence>
<evidence type="ECO:0008006" key="4">
    <source>
        <dbReference type="Google" id="ProtNLM"/>
    </source>
</evidence>
<dbReference type="PANTHER" id="PTHR31552:SF8">
    <property type="entry name" value="SERPENTINE RECEPTOR CLASS GAMMA"/>
    <property type="match status" value="1"/>
</dbReference>